<dbReference type="SUPFAM" id="SSF53335">
    <property type="entry name" value="S-adenosyl-L-methionine-dependent methyltransferases"/>
    <property type="match status" value="1"/>
</dbReference>
<dbReference type="InterPro" id="IPR029063">
    <property type="entry name" value="SAM-dependent_MTases_sf"/>
</dbReference>
<dbReference type="InterPro" id="IPR041698">
    <property type="entry name" value="Methyltransf_25"/>
</dbReference>
<proteinExistence type="predicted"/>
<dbReference type="CDD" id="cd02440">
    <property type="entry name" value="AdoMet_MTases"/>
    <property type="match status" value="1"/>
</dbReference>
<reference evidence="2" key="1">
    <citation type="submission" date="2023-06" db="EMBL/GenBank/DDBJ databases">
        <title>Conoideocrella luteorostrata (Hypocreales: Clavicipitaceae), a potential biocontrol fungus for elongate hemlock scale in United States Christmas tree production areas.</title>
        <authorList>
            <person name="Barrett H."/>
            <person name="Lovett B."/>
            <person name="Macias A.M."/>
            <person name="Stajich J.E."/>
            <person name="Kasson M.T."/>
        </authorList>
    </citation>
    <scope>NUCLEOTIDE SEQUENCE</scope>
    <source>
        <strain evidence="2">ARSEF 14590</strain>
    </source>
</reference>
<comment type="caution">
    <text evidence="2">The sequence shown here is derived from an EMBL/GenBank/DDBJ whole genome shotgun (WGS) entry which is preliminary data.</text>
</comment>
<dbReference type="EMBL" id="JASWJB010000069">
    <property type="protein sequence ID" value="KAK2601826.1"/>
    <property type="molecule type" value="Genomic_DNA"/>
</dbReference>
<keyword evidence="3" id="KW-1185">Reference proteome</keyword>
<evidence type="ECO:0000313" key="3">
    <source>
        <dbReference type="Proteomes" id="UP001251528"/>
    </source>
</evidence>
<dbReference type="AlphaFoldDB" id="A0AAJ0CR54"/>
<dbReference type="Proteomes" id="UP001251528">
    <property type="component" value="Unassembled WGS sequence"/>
</dbReference>
<gene>
    <name evidence="2" type="ORF">QQS21_004609</name>
</gene>
<accession>A0AAJ0CR54</accession>
<dbReference type="Pfam" id="PF13649">
    <property type="entry name" value="Methyltransf_25"/>
    <property type="match status" value="1"/>
</dbReference>
<evidence type="ECO:0000259" key="1">
    <source>
        <dbReference type="Pfam" id="PF13649"/>
    </source>
</evidence>
<protein>
    <recommendedName>
        <fullName evidence="1">Methyltransferase domain-containing protein</fullName>
    </recommendedName>
</protein>
<dbReference type="Gene3D" id="3.40.50.150">
    <property type="entry name" value="Vaccinia Virus protein VP39"/>
    <property type="match status" value="1"/>
</dbReference>
<name>A0AAJ0CR54_9HYPO</name>
<sequence>MNSTLASARYKGMLWNCPLSESHSHDLLGHLDMSNARSIVDLGCGWGELLLRAAKASEVKAVGIDTDPTVLERARRASSERHLEVTFVQQSTQDVHDTYDRAICIGSSHALNGSRDMLRRLAELVPRGKVLIGDMCWERPPTKAALAAFSEVPNLMDLILMCRETGWEILHLSVTDQREWDDFESAHRRGFREWLVDNPDHAQAEDVRKQQNSRETDYFTVYRGVLSFAYLVLGR</sequence>
<organism evidence="2 3">
    <name type="scientific">Conoideocrella luteorostrata</name>
    <dbReference type="NCBI Taxonomy" id="1105319"/>
    <lineage>
        <taxon>Eukaryota</taxon>
        <taxon>Fungi</taxon>
        <taxon>Dikarya</taxon>
        <taxon>Ascomycota</taxon>
        <taxon>Pezizomycotina</taxon>
        <taxon>Sordariomycetes</taxon>
        <taxon>Hypocreomycetidae</taxon>
        <taxon>Hypocreales</taxon>
        <taxon>Clavicipitaceae</taxon>
        <taxon>Conoideocrella</taxon>
    </lineage>
</organism>
<feature type="domain" description="Methyltransferase" evidence="1">
    <location>
        <begin position="39"/>
        <end position="125"/>
    </location>
</feature>
<evidence type="ECO:0000313" key="2">
    <source>
        <dbReference type="EMBL" id="KAK2601826.1"/>
    </source>
</evidence>